<protein>
    <submittedName>
        <fullName evidence="4">Gfo/Idh/MocA family oxidoreductase</fullName>
    </submittedName>
</protein>
<dbReference type="Pfam" id="PF01408">
    <property type="entry name" value="GFO_IDH_MocA"/>
    <property type="match status" value="1"/>
</dbReference>
<sequence length="317" mass="36222">MIKLGIVGLGVMGTRFYNLLKKMNVKVVAVCDIDETKLKLFKNEEVKVYRDYRSMAEEGGFDGVIIAVPPLYHAEHAIEFLSKGYYVFLEKPMANDIDGARRIFDAAKGRNRLFVGYCLKFNKMYQKVKNLVDNVLGEPKFMWHIALGRFPQRSWIHSKSISGGVLIEHGSHVVHVFYWYGGPVKKVYANMTYNSNDVEKAFTVTLEHVSGTVSTFTLSWFGGHNWRKWGIDGEKGRIVVEGYLEGEFLVSSSDGTMIMREVVSMDPIHMYEEELKHFVDTIERGGKFLVDEEEAFIVQRIIDAAYRSSHEGRAVHL</sequence>
<dbReference type="InterPro" id="IPR036291">
    <property type="entry name" value="NAD(P)-bd_dom_sf"/>
</dbReference>
<reference evidence="4" key="1">
    <citation type="journal article" date="2020" name="mSystems">
        <title>Genome- and Community-Level Interaction Insights into Carbon Utilization and Element Cycling Functions of Hydrothermarchaeota in Hydrothermal Sediment.</title>
        <authorList>
            <person name="Zhou Z."/>
            <person name="Liu Y."/>
            <person name="Xu W."/>
            <person name="Pan J."/>
            <person name="Luo Z.H."/>
            <person name="Li M."/>
        </authorList>
    </citation>
    <scope>NUCLEOTIDE SEQUENCE [LARGE SCALE GENOMIC DNA]</scope>
    <source>
        <strain evidence="3">SpSt-629</strain>
        <strain evidence="4">SpSt-688</strain>
    </source>
</reference>
<dbReference type="Gene3D" id="3.40.50.720">
    <property type="entry name" value="NAD(P)-binding Rossmann-like Domain"/>
    <property type="match status" value="1"/>
</dbReference>
<dbReference type="EMBL" id="DTDH01000133">
    <property type="protein sequence ID" value="HGT98641.1"/>
    <property type="molecule type" value="Genomic_DNA"/>
</dbReference>
<dbReference type="EMBL" id="DTAU01000049">
    <property type="protein sequence ID" value="HFQ78633.1"/>
    <property type="molecule type" value="Genomic_DNA"/>
</dbReference>
<dbReference type="PANTHER" id="PTHR43377">
    <property type="entry name" value="BILIVERDIN REDUCTASE A"/>
    <property type="match status" value="1"/>
</dbReference>
<dbReference type="InterPro" id="IPR000683">
    <property type="entry name" value="Gfo/Idh/MocA-like_OxRdtase_N"/>
</dbReference>
<dbReference type="InterPro" id="IPR051450">
    <property type="entry name" value="Gfo/Idh/MocA_Oxidoreductases"/>
</dbReference>
<dbReference type="SUPFAM" id="SSF51735">
    <property type="entry name" value="NAD(P)-binding Rossmann-fold domains"/>
    <property type="match status" value="1"/>
</dbReference>
<proteinExistence type="predicted"/>
<evidence type="ECO:0000259" key="1">
    <source>
        <dbReference type="Pfam" id="PF01408"/>
    </source>
</evidence>
<dbReference type="AlphaFoldDB" id="A0A7J3MYQ8"/>
<evidence type="ECO:0000313" key="4">
    <source>
        <dbReference type="EMBL" id="HGT98641.1"/>
    </source>
</evidence>
<dbReference type="InterPro" id="IPR055170">
    <property type="entry name" value="GFO_IDH_MocA-like_dom"/>
</dbReference>
<gene>
    <name evidence="3" type="ORF">ENT99_02885</name>
    <name evidence="4" type="ORF">ENU64_04345</name>
</gene>
<name>A0A7J3MYQ8_9CREN</name>
<dbReference type="PANTHER" id="PTHR43377:SF1">
    <property type="entry name" value="BILIVERDIN REDUCTASE A"/>
    <property type="match status" value="1"/>
</dbReference>
<dbReference type="GO" id="GO:0000166">
    <property type="term" value="F:nucleotide binding"/>
    <property type="evidence" value="ECO:0007669"/>
    <property type="project" value="InterPro"/>
</dbReference>
<evidence type="ECO:0000313" key="3">
    <source>
        <dbReference type="EMBL" id="HFQ78633.1"/>
    </source>
</evidence>
<dbReference type="SUPFAM" id="SSF55347">
    <property type="entry name" value="Glyceraldehyde-3-phosphate dehydrogenase-like, C-terminal domain"/>
    <property type="match status" value="1"/>
</dbReference>
<organism evidence="4">
    <name type="scientific">Ignisphaera aggregans</name>
    <dbReference type="NCBI Taxonomy" id="334771"/>
    <lineage>
        <taxon>Archaea</taxon>
        <taxon>Thermoproteota</taxon>
        <taxon>Thermoprotei</taxon>
        <taxon>Desulfurococcales</taxon>
        <taxon>Desulfurococcaceae</taxon>
        <taxon>Ignisphaera</taxon>
    </lineage>
</organism>
<feature type="domain" description="GFO/IDH/MocA-like oxidoreductase" evidence="2">
    <location>
        <begin position="125"/>
        <end position="239"/>
    </location>
</feature>
<dbReference type="Gene3D" id="3.30.360.10">
    <property type="entry name" value="Dihydrodipicolinate Reductase, domain 2"/>
    <property type="match status" value="1"/>
</dbReference>
<accession>A0A7J3MYQ8</accession>
<evidence type="ECO:0000259" key="2">
    <source>
        <dbReference type="Pfam" id="PF22725"/>
    </source>
</evidence>
<comment type="caution">
    <text evidence="4">The sequence shown here is derived from an EMBL/GenBank/DDBJ whole genome shotgun (WGS) entry which is preliminary data.</text>
</comment>
<feature type="domain" description="Gfo/Idh/MocA-like oxidoreductase N-terminal" evidence="1">
    <location>
        <begin position="2"/>
        <end position="116"/>
    </location>
</feature>
<dbReference type="Pfam" id="PF22725">
    <property type="entry name" value="GFO_IDH_MocA_C3"/>
    <property type="match status" value="1"/>
</dbReference>